<organism evidence="1 2">
    <name type="scientific">Actinocorallia aurantiaca</name>
    <dbReference type="NCBI Taxonomy" id="46204"/>
    <lineage>
        <taxon>Bacteria</taxon>
        <taxon>Bacillati</taxon>
        <taxon>Actinomycetota</taxon>
        <taxon>Actinomycetes</taxon>
        <taxon>Streptosporangiales</taxon>
        <taxon>Thermomonosporaceae</taxon>
        <taxon>Actinocorallia</taxon>
    </lineage>
</organism>
<sequence>MAAVIMPDRVSAVNTHTSFGRKALTAVTRILFASAGSRMSVQRWGAATAGAPPPATHNITVPAQSATRRRPRDTRSMIIRGS</sequence>
<comment type="caution">
    <text evidence="1">The sequence shown here is derived from an EMBL/GenBank/DDBJ whole genome shotgun (WGS) entry which is preliminary data.</text>
</comment>
<proteinExistence type="predicted"/>
<dbReference type="Proteomes" id="UP001501842">
    <property type="component" value="Unassembled WGS sequence"/>
</dbReference>
<accession>A0ABP6H6D7</accession>
<protein>
    <submittedName>
        <fullName evidence="1">Uncharacterized protein</fullName>
    </submittedName>
</protein>
<reference evidence="2" key="1">
    <citation type="journal article" date="2019" name="Int. J. Syst. Evol. Microbiol.">
        <title>The Global Catalogue of Microorganisms (GCM) 10K type strain sequencing project: providing services to taxonomists for standard genome sequencing and annotation.</title>
        <authorList>
            <consortium name="The Broad Institute Genomics Platform"/>
            <consortium name="The Broad Institute Genome Sequencing Center for Infectious Disease"/>
            <person name="Wu L."/>
            <person name="Ma J."/>
        </authorList>
    </citation>
    <scope>NUCLEOTIDE SEQUENCE [LARGE SCALE GENOMIC DNA]</scope>
    <source>
        <strain evidence="2">JCM 8201</strain>
    </source>
</reference>
<name>A0ABP6H6D7_9ACTN</name>
<gene>
    <name evidence="1" type="ORF">GCM10010439_68040</name>
</gene>
<dbReference type="EMBL" id="BAAATZ010000034">
    <property type="protein sequence ID" value="GAA2737537.1"/>
    <property type="molecule type" value="Genomic_DNA"/>
</dbReference>
<evidence type="ECO:0000313" key="2">
    <source>
        <dbReference type="Proteomes" id="UP001501842"/>
    </source>
</evidence>
<keyword evidence="2" id="KW-1185">Reference proteome</keyword>
<evidence type="ECO:0000313" key="1">
    <source>
        <dbReference type="EMBL" id="GAA2737537.1"/>
    </source>
</evidence>